<dbReference type="EMBL" id="SCKX01000001">
    <property type="protein sequence ID" value="RWZ78374.1"/>
    <property type="molecule type" value="Genomic_DNA"/>
</dbReference>
<reference evidence="2" key="1">
    <citation type="submission" date="2019-01" db="EMBL/GenBank/DDBJ databases">
        <title>Genomic signatures and co-occurrence patterns of the ultra-small Saccharimodia (Patescibacteria phylum) suggest a symbiotic lifestyle.</title>
        <authorList>
            <person name="Lemos L."/>
            <person name="Medeiros J."/>
            <person name="Andreote F."/>
            <person name="Fernandes G."/>
            <person name="Varani A."/>
            <person name="Oliveira G."/>
            <person name="Pylro V."/>
        </authorList>
    </citation>
    <scope>NUCLEOTIDE SEQUENCE [LARGE SCALE GENOMIC DNA]</scope>
    <source>
        <strain evidence="2">AMD02</strain>
    </source>
</reference>
<dbReference type="Proteomes" id="UP000289257">
    <property type="component" value="Unassembled WGS sequence"/>
</dbReference>
<protein>
    <submittedName>
        <fullName evidence="2">Uncharacterized protein</fullName>
    </submittedName>
</protein>
<evidence type="ECO:0000256" key="1">
    <source>
        <dbReference type="SAM" id="MobiDB-lite"/>
    </source>
</evidence>
<feature type="compositionally biased region" description="Polar residues" evidence="1">
    <location>
        <begin position="1"/>
        <end position="17"/>
    </location>
</feature>
<gene>
    <name evidence="2" type="ORF">EOT05_01250</name>
</gene>
<dbReference type="AlphaFoldDB" id="A0A4Q0AH06"/>
<comment type="caution">
    <text evidence="2">The sequence shown here is derived from an EMBL/GenBank/DDBJ whole genome shotgun (WGS) entry which is preliminary data.</text>
</comment>
<proteinExistence type="predicted"/>
<evidence type="ECO:0000313" key="2">
    <source>
        <dbReference type="EMBL" id="RWZ78374.1"/>
    </source>
</evidence>
<keyword evidence="3" id="KW-1185">Reference proteome</keyword>
<accession>A0A4Q0AH06</accession>
<organism evidence="2 3">
    <name type="scientific">Candidatus Microsaccharimonas sossegonensis</name>
    <dbReference type="NCBI Taxonomy" id="2506948"/>
    <lineage>
        <taxon>Bacteria</taxon>
        <taxon>Candidatus Saccharimonadota</taxon>
        <taxon>Candidatus Saccharimonadia</taxon>
        <taxon>Candidatus Saccharimonadales</taxon>
        <taxon>Candidatus Saccharimonadaceae</taxon>
        <taxon>Candidatus Microsaccharimonas</taxon>
    </lineage>
</organism>
<evidence type="ECO:0000313" key="3">
    <source>
        <dbReference type="Proteomes" id="UP000289257"/>
    </source>
</evidence>
<sequence length="333" mass="35655">MPESNGFQNPNIESITFHSPIEGSTIDSDEKNVNLIPTSEQPERTGLRGYIETKKGKAFVAGTTALALIGIGFGALKIGETTSGTNETKPGSSNGQTAVISQEERDFINAYKNRYADPKAVFNSEVAYLIANPGKDLTVGPDYFTGYNFDATPNAATSPLGFDILKLQPGAEVTTQTSVDQFNQALPEMNRFMNLLAKNPLPNQVSVIKDEFNKYTGFYNPSSPKLVDILAGVVSKYGSNAVYVINSGTTDVSADKLKATIFDNIPPVIDNINSSGVTDSFQSTAHLSITVTSYDKANKTVVATEIIDNLQFSVNRAESADPMNVGLIGIGAK</sequence>
<name>A0A4Q0AH06_9BACT</name>
<feature type="region of interest" description="Disordered" evidence="1">
    <location>
        <begin position="1"/>
        <end position="31"/>
    </location>
</feature>